<dbReference type="SUPFAM" id="SSF55729">
    <property type="entry name" value="Acyl-CoA N-acyltransferases (Nat)"/>
    <property type="match status" value="1"/>
</dbReference>
<dbReference type="Gene3D" id="3.40.630.30">
    <property type="match status" value="1"/>
</dbReference>
<feature type="domain" description="N-acetyltransferase" evidence="3">
    <location>
        <begin position="2"/>
        <end position="158"/>
    </location>
</feature>
<protein>
    <submittedName>
        <fullName evidence="4">GNAT family N-acetyltransferase</fullName>
    </submittedName>
</protein>
<reference evidence="5" key="1">
    <citation type="submission" date="2018-05" db="EMBL/GenBank/DDBJ databases">
        <title>Micromonospora globispora sp. nov. and Micromonospora rugosa sp. nov., isolated from marine sediment.</title>
        <authorList>
            <person name="Carro L."/>
            <person name="Aysel V."/>
            <person name="Cetin D."/>
            <person name="Igual J.M."/>
            <person name="Klenk H.-P."/>
            <person name="Trujillo M.E."/>
            <person name="Sahin N."/>
        </authorList>
    </citation>
    <scope>NUCLEOTIDE SEQUENCE [LARGE SCALE GENOMIC DNA]</scope>
    <source>
        <strain evidence="5">S2904</strain>
    </source>
</reference>
<keyword evidence="5" id="KW-1185">Reference proteome</keyword>
<dbReference type="OrthoDB" id="5243104at2"/>
<dbReference type="InterPro" id="IPR050832">
    <property type="entry name" value="Bact_Acetyltransf"/>
</dbReference>
<evidence type="ECO:0000256" key="2">
    <source>
        <dbReference type="ARBA" id="ARBA00023315"/>
    </source>
</evidence>
<comment type="caution">
    <text evidence="4">The sequence shown here is derived from an EMBL/GenBank/DDBJ whole genome shotgun (WGS) entry which is preliminary data.</text>
</comment>
<sequence length="161" mass="17426">MVMARPATAGDAAELVRLRGLMLAAVTGTEPPPGPWQDVAREDLREWLAEPEGSLAAFVVDAPDGGLAACAVGTIERRLGGPTNPDGRVGYVFNVCTDPEHRRRGYSRACMTALLDWYRRRGVRRIDLRASAAGQPLYRSLGFQPTRDPTMRLALPGDPVG</sequence>
<dbReference type="CDD" id="cd04301">
    <property type="entry name" value="NAT_SF"/>
    <property type="match status" value="1"/>
</dbReference>
<dbReference type="RefSeq" id="WP_109944845.1">
    <property type="nucleotide sequence ID" value="NZ_QGSU01000454.1"/>
</dbReference>
<proteinExistence type="predicted"/>
<dbReference type="Pfam" id="PF00583">
    <property type="entry name" value="Acetyltransf_1"/>
    <property type="match status" value="1"/>
</dbReference>
<dbReference type="InterPro" id="IPR016181">
    <property type="entry name" value="Acyl_CoA_acyltransferase"/>
</dbReference>
<organism evidence="4 5">
    <name type="scientific">Micromonospora globispora</name>
    <dbReference type="NCBI Taxonomy" id="1450148"/>
    <lineage>
        <taxon>Bacteria</taxon>
        <taxon>Bacillati</taxon>
        <taxon>Actinomycetota</taxon>
        <taxon>Actinomycetes</taxon>
        <taxon>Micromonosporales</taxon>
        <taxon>Micromonosporaceae</taxon>
        <taxon>Micromonospora</taxon>
    </lineage>
</organism>
<evidence type="ECO:0000259" key="3">
    <source>
        <dbReference type="PROSITE" id="PS51186"/>
    </source>
</evidence>
<keyword evidence="2" id="KW-0012">Acyltransferase</keyword>
<dbReference type="EMBL" id="QGSV01000168">
    <property type="protein sequence ID" value="PWU48131.1"/>
    <property type="molecule type" value="Genomic_DNA"/>
</dbReference>
<dbReference type="PANTHER" id="PTHR43877">
    <property type="entry name" value="AMINOALKYLPHOSPHONATE N-ACETYLTRANSFERASE-RELATED-RELATED"/>
    <property type="match status" value="1"/>
</dbReference>
<keyword evidence="1 4" id="KW-0808">Transferase</keyword>
<evidence type="ECO:0000313" key="5">
    <source>
        <dbReference type="Proteomes" id="UP000245683"/>
    </source>
</evidence>
<dbReference type="AlphaFoldDB" id="A0A317K4R9"/>
<dbReference type="GO" id="GO:0016747">
    <property type="term" value="F:acyltransferase activity, transferring groups other than amino-acyl groups"/>
    <property type="evidence" value="ECO:0007669"/>
    <property type="project" value="InterPro"/>
</dbReference>
<evidence type="ECO:0000256" key="1">
    <source>
        <dbReference type="ARBA" id="ARBA00022679"/>
    </source>
</evidence>
<accession>A0A317K4R9</accession>
<evidence type="ECO:0000313" key="4">
    <source>
        <dbReference type="EMBL" id="PWU48131.1"/>
    </source>
</evidence>
<gene>
    <name evidence="4" type="ORF">DLJ46_12560</name>
</gene>
<dbReference type="PROSITE" id="PS51186">
    <property type="entry name" value="GNAT"/>
    <property type="match status" value="1"/>
</dbReference>
<dbReference type="Proteomes" id="UP000245683">
    <property type="component" value="Unassembled WGS sequence"/>
</dbReference>
<name>A0A317K4R9_9ACTN</name>
<dbReference type="InterPro" id="IPR000182">
    <property type="entry name" value="GNAT_dom"/>
</dbReference>